<organism evidence="7 8">
    <name type="scientific">Candidatus Colwellbacteria bacterium RIFCSPHIGHO2_12_FULL_44_17</name>
    <dbReference type="NCBI Taxonomy" id="1797689"/>
    <lineage>
        <taxon>Bacteria</taxon>
        <taxon>Candidatus Colwelliibacteriota</taxon>
    </lineage>
</organism>
<comment type="caution">
    <text evidence="7">The sequence shown here is derived from an EMBL/GenBank/DDBJ whole genome shotgun (WGS) entry which is preliminary data.</text>
</comment>
<name>A0A1G1Z2J3_9BACT</name>
<keyword evidence="1" id="KW-0677">Repeat</keyword>
<evidence type="ECO:0000313" key="7">
    <source>
        <dbReference type="EMBL" id="OGY58848.1"/>
    </source>
</evidence>
<dbReference type="InterPro" id="IPR003593">
    <property type="entry name" value="AAA+_ATPase"/>
</dbReference>
<evidence type="ECO:0000256" key="1">
    <source>
        <dbReference type="ARBA" id="ARBA00022737"/>
    </source>
</evidence>
<protein>
    <recommendedName>
        <fullName evidence="6">ABC transporter domain-containing protein</fullName>
    </recommendedName>
</protein>
<dbReference type="Proteomes" id="UP000178515">
    <property type="component" value="Unassembled WGS sequence"/>
</dbReference>
<reference evidence="7 8" key="1">
    <citation type="journal article" date="2016" name="Nat. Commun.">
        <title>Thousands of microbial genomes shed light on interconnected biogeochemical processes in an aquifer system.</title>
        <authorList>
            <person name="Anantharaman K."/>
            <person name="Brown C.T."/>
            <person name="Hug L.A."/>
            <person name="Sharon I."/>
            <person name="Castelle C.J."/>
            <person name="Probst A.J."/>
            <person name="Thomas B.C."/>
            <person name="Singh A."/>
            <person name="Wilkins M.J."/>
            <person name="Karaoz U."/>
            <person name="Brodie E.L."/>
            <person name="Williams K.H."/>
            <person name="Hubbard S.S."/>
            <person name="Banfield J.F."/>
        </authorList>
    </citation>
    <scope>NUCLEOTIDE SEQUENCE [LARGE SCALE GENOMIC DNA]</scope>
</reference>
<proteinExistence type="predicted"/>
<evidence type="ECO:0000256" key="2">
    <source>
        <dbReference type="ARBA" id="ARBA00022741"/>
    </source>
</evidence>
<dbReference type="InterPro" id="IPR017871">
    <property type="entry name" value="ABC_transporter-like_CS"/>
</dbReference>
<gene>
    <name evidence="7" type="ORF">A3F24_02435</name>
</gene>
<evidence type="ECO:0000256" key="3">
    <source>
        <dbReference type="ARBA" id="ARBA00022840"/>
    </source>
</evidence>
<dbReference type="PROSITE" id="PS50893">
    <property type="entry name" value="ABC_TRANSPORTER_2"/>
    <property type="match status" value="2"/>
</dbReference>
<dbReference type="AlphaFoldDB" id="A0A1G1Z2J3"/>
<feature type="domain" description="ABC transporter" evidence="6">
    <location>
        <begin position="318"/>
        <end position="503"/>
    </location>
</feature>
<keyword evidence="3" id="KW-0067">ATP-binding</keyword>
<evidence type="ECO:0000256" key="4">
    <source>
        <dbReference type="SAM" id="Coils"/>
    </source>
</evidence>
<keyword evidence="4" id="KW-0175">Coiled coil</keyword>
<feature type="compositionally biased region" description="Basic and acidic residues" evidence="5">
    <location>
        <begin position="12"/>
        <end position="24"/>
    </location>
</feature>
<dbReference type="GO" id="GO:0016887">
    <property type="term" value="F:ATP hydrolysis activity"/>
    <property type="evidence" value="ECO:0007669"/>
    <property type="project" value="InterPro"/>
</dbReference>
<dbReference type="InterPro" id="IPR003439">
    <property type="entry name" value="ABC_transporter-like_ATP-bd"/>
</dbReference>
<dbReference type="GO" id="GO:0005524">
    <property type="term" value="F:ATP binding"/>
    <property type="evidence" value="ECO:0007669"/>
    <property type="project" value="UniProtKB-KW"/>
</dbReference>
<dbReference type="PROSITE" id="PS00211">
    <property type="entry name" value="ABC_TRANSPORTER_1"/>
    <property type="match status" value="1"/>
</dbReference>
<feature type="region of interest" description="Disordered" evidence="5">
    <location>
        <begin position="1"/>
        <end position="25"/>
    </location>
</feature>
<keyword evidence="2" id="KW-0547">Nucleotide-binding</keyword>
<evidence type="ECO:0000256" key="5">
    <source>
        <dbReference type="SAM" id="MobiDB-lite"/>
    </source>
</evidence>
<dbReference type="EMBL" id="MHIX01000032">
    <property type="protein sequence ID" value="OGY58848.1"/>
    <property type="molecule type" value="Genomic_DNA"/>
</dbReference>
<dbReference type="InterPro" id="IPR050611">
    <property type="entry name" value="ABCF"/>
</dbReference>
<dbReference type="PANTHER" id="PTHR19211:SF14">
    <property type="entry name" value="ATP-BINDING CASSETTE SUB-FAMILY F MEMBER 1"/>
    <property type="match status" value="1"/>
</dbReference>
<dbReference type="SMART" id="SM00382">
    <property type="entry name" value="AAA"/>
    <property type="match status" value="2"/>
</dbReference>
<feature type="coiled-coil region" evidence="4">
    <location>
        <begin position="236"/>
        <end position="298"/>
    </location>
</feature>
<evidence type="ECO:0000313" key="8">
    <source>
        <dbReference type="Proteomes" id="UP000178515"/>
    </source>
</evidence>
<dbReference type="Gene3D" id="3.40.50.300">
    <property type="entry name" value="P-loop containing nucleotide triphosphate hydrolases"/>
    <property type="match status" value="2"/>
</dbReference>
<dbReference type="Pfam" id="PF00005">
    <property type="entry name" value="ABC_tran"/>
    <property type="match status" value="2"/>
</dbReference>
<dbReference type="STRING" id="1797689.A3F24_02435"/>
<dbReference type="CDD" id="cd03221">
    <property type="entry name" value="ABCF_EF-3"/>
    <property type="match status" value="1"/>
</dbReference>
<dbReference type="InterPro" id="IPR027417">
    <property type="entry name" value="P-loop_NTPase"/>
</dbReference>
<feature type="domain" description="ABC transporter" evidence="6">
    <location>
        <begin position="30"/>
        <end position="245"/>
    </location>
</feature>
<sequence length="505" mass="56923">MFQKSQRISGSMKKEEPKEKKPAPHGEVIIRFNKVSFAYDKKQILNEADFSIRKGGKITLMGQNGAGKSTIFQLIKGALKAESGAVITPQNLTMATAHQVITQDEMKLTVKKFFEKAFPKKVYDIEPRIEKVLKAVHLTTPLSKSVKDLSGGQQARLLLAQALIQAPDILLLDEPTNNLDKQGIAHLTQFLIDYPKTCIVISHDADFLNSFTYGVLYLDSFTHKIEQYNGDYFTVVRDIETRLERERMKNVRLEKDIQHRKEQAGFFAQKGGHMRDVARKMREKISDLESNIVEVRREDKTIRNFIIPCEENLSGQILKLESVSLMRGSKPVVKKVNVTLKKKERLLLTGPNGIGKTTLLETLATAKAKGEHITPGVRIGYYRQDFSTLDPEETVYKTLKETIRKGGEEELRSCASGFLLDADILRTKIGSLSEGQKGLVMFAKLVLGEPGLLILDEPTNHINFRHIPVIAKALDRYEGAMILVSHVPSFVSQIKIDYILDLESF</sequence>
<dbReference type="PANTHER" id="PTHR19211">
    <property type="entry name" value="ATP-BINDING TRANSPORT PROTEIN-RELATED"/>
    <property type="match status" value="1"/>
</dbReference>
<evidence type="ECO:0000259" key="6">
    <source>
        <dbReference type="PROSITE" id="PS50893"/>
    </source>
</evidence>
<accession>A0A1G1Z2J3</accession>
<dbReference type="SUPFAM" id="SSF52540">
    <property type="entry name" value="P-loop containing nucleoside triphosphate hydrolases"/>
    <property type="match status" value="2"/>
</dbReference>